<evidence type="ECO:0000256" key="4">
    <source>
        <dbReference type="ARBA" id="ARBA00022833"/>
    </source>
</evidence>
<dbReference type="PANTHER" id="PTHR14571:SF9">
    <property type="entry name" value="HISTONE-LYSINE N-METHYLTRANSFERASE SET-26-RELATED"/>
    <property type="match status" value="1"/>
</dbReference>
<protein>
    <submittedName>
        <fullName evidence="8">PHD finger protein</fullName>
    </submittedName>
</protein>
<evidence type="ECO:0000256" key="3">
    <source>
        <dbReference type="ARBA" id="ARBA00022771"/>
    </source>
</evidence>
<evidence type="ECO:0000256" key="2">
    <source>
        <dbReference type="ARBA" id="ARBA00022723"/>
    </source>
</evidence>
<evidence type="ECO:0000256" key="1">
    <source>
        <dbReference type="ARBA" id="ARBA00004123"/>
    </source>
</evidence>
<feature type="compositionally biased region" description="Polar residues" evidence="6">
    <location>
        <begin position="1053"/>
        <end position="1062"/>
    </location>
</feature>
<dbReference type="EMBL" id="KZ452000">
    <property type="protein sequence ID" value="PKA53091.1"/>
    <property type="molecule type" value="Genomic_DNA"/>
</dbReference>
<dbReference type="InterPro" id="IPR013083">
    <property type="entry name" value="Znf_RING/FYVE/PHD"/>
</dbReference>
<feature type="region of interest" description="Disordered" evidence="6">
    <location>
        <begin position="528"/>
        <end position="560"/>
    </location>
</feature>
<name>A0A2I0AC14_9ASPA</name>
<feature type="compositionally biased region" description="Basic residues" evidence="6">
    <location>
        <begin position="995"/>
        <end position="1006"/>
    </location>
</feature>
<dbReference type="Proteomes" id="UP000236161">
    <property type="component" value="Unassembled WGS sequence"/>
</dbReference>
<keyword evidence="2" id="KW-0479">Metal-binding</keyword>
<feature type="compositionally biased region" description="Polar residues" evidence="6">
    <location>
        <begin position="860"/>
        <end position="872"/>
    </location>
</feature>
<evidence type="ECO:0000259" key="7">
    <source>
        <dbReference type="Pfam" id="PF24659"/>
    </source>
</evidence>
<feature type="region of interest" description="Disordered" evidence="6">
    <location>
        <begin position="606"/>
        <end position="680"/>
    </location>
</feature>
<comment type="subcellular location">
    <subcellularLocation>
        <location evidence="1">Nucleus</location>
    </subcellularLocation>
</comment>
<proteinExistence type="predicted"/>
<reference evidence="8 9" key="1">
    <citation type="journal article" date="2017" name="Nature">
        <title>The Apostasia genome and the evolution of orchids.</title>
        <authorList>
            <person name="Zhang G.Q."/>
            <person name="Liu K.W."/>
            <person name="Li Z."/>
            <person name="Lohaus R."/>
            <person name="Hsiao Y.Y."/>
            <person name="Niu S.C."/>
            <person name="Wang J.Y."/>
            <person name="Lin Y.C."/>
            <person name="Xu Q."/>
            <person name="Chen L.J."/>
            <person name="Yoshida K."/>
            <person name="Fujiwara S."/>
            <person name="Wang Z.W."/>
            <person name="Zhang Y.Q."/>
            <person name="Mitsuda N."/>
            <person name="Wang M."/>
            <person name="Liu G.H."/>
            <person name="Pecoraro L."/>
            <person name="Huang H.X."/>
            <person name="Xiao X.J."/>
            <person name="Lin M."/>
            <person name="Wu X.Y."/>
            <person name="Wu W.L."/>
            <person name="Chen Y.Y."/>
            <person name="Chang S.B."/>
            <person name="Sakamoto S."/>
            <person name="Ohme-Takagi M."/>
            <person name="Yagi M."/>
            <person name="Zeng S.J."/>
            <person name="Shen C.Y."/>
            <person name="Yeh C.M."/>
            <person name="Luo Y.B."/>
            <person name="Tsai W.C."/>
            <person name="Van de Peer Y."/>
            <person name="Liu Z.J."/>
        </authorList>
    </citation>
    <scope>NUCLEOTIDE SEQUENCE [LARGE SCALE GENOMIC DNA]</scope>
    <source>
        <strain evidence="9">cv. Shenzhen</strain>
        <tissue evidence="8">Stem</tissue>
    </source>
</reference>
<dbReference type="InterPro" id="IPR011011">
    <property type="entry name" value="Znf_FYVE_PHD"/>
</dbReference>
<evidence type="ECO:0000256" key="5">
    <source>
        <dbReference type="ARBA" id="ARBA00023242"/>
    </source>
</evidence>
<feature type="domain" description="DUF7648" evidence="7">
    <location>
        <begin position="881"/>
        <end position="943"/>
    </location>
</feature>
<dbReference type="SUPFAM" id="SSF57903">
    <property type="entry name" value="FYVE/PHD zinc finger"/>
    <property type="match status" value="1"/>
</dbReference>
<keyword evidence="9" id="KW-1185">Reference proteome</keyword>
<dbReference type="GO" id="GO:0005634">
    <property type="term" value="C:nucleus"/>
    <property type="evidence" value="ECO:0007669"/>
    <property type="project" value="UniProtKB-SubCell"/>
</dbReference>
<dbReference type="Gene3D" id="3.30.40.10">
    <property type="entry name" value="Zinc/RING finger domain, C3HC4 (zinc finger)"/>
    <property type="match status" value="1"/>
</dbReference>
<dbReference type="PROSITE" id="PS01359">
    <property type="entry name" value="ZF_PHD_1"/>
    <property type="match status" value="1"/>
</dbReference>
<evidence type="ECO:0000313" key="9">
    <source>
        <dbReference type="Proteomes" id="UP000236161"/>
    </source>
</evidence>
<organism evidence="8 9">
    <name type="scientific">Apostasia shenzhenica</name>
    <dbReference type="NCBI Taxonomy" id="1088818"/>
    <lineage>
        <taxon>Eukaryota</taxon>
        <taxon>Viridiplantae</taxon>
        <taxon>Streptophyta</taxon>
        <taxon>Embryophyta</taxon>
        <taxon>Tracheophyta</taxon>
        <taxon>Spermatophyta</taxon>
        <taxon>Magnoliopsida</taxon>
        <taxon>Liliopsida</taxon>
        <taxon>Asparagales</taxon>
        <taxon>Orchidaceae</taxon>
        <taxon>Apostasioideae</taxon>
        <taxon>Apostasia</taxon>
    </lineage>
</organism>
<dbReference type="InterPro" id="IPR056065">
    <property type="entry name" value="DUF7648"/>
</dbReference>
<feature type="region of interest" description="Disordered" evidence="6">
    <location>
        <begin position="782"/>
        <end position="879"/>
    </location>
</feature>
<sequence length="1062" mass="115663">MKGRSHSLPSTAPLEDWGDGQWTVDCSCGVTFDDGEEMVSCDECGVWVHTRCSGFIRGEASFACYKCKAGGGRSRFLVSSSAAAADGGGHDSEETEVAQLLVELPMKAADLCPPPIPAAGFRLWAHLPKEERVHVHGVPGGDPSLFEGLSSSIFSRDLWKCTGYVPKKFNFKYKEFPCWEEDEGDTASRGADVLFSLSKETGPVASVRTLDRMLNPDGSGRKVADKKASIGSVTFASVKKERNKIRVIGSQLGKRRKDETGDLKEISWKKKAKEDLAGSVPLFNSSKDNLGDYGSLKIPEPHLQVLKCGHKNEDVLLSPNTNNHSEGLENGCKPKNMLVLKTFRRGMSHKPLRSTHSLETPLKVEKDDRLDSGVSSKLGPSAACYPLHDKGTKASIGFVKQEDVSQLAHGLNEKKDGSHVEQDRNGGSSAVVVDLPKAVVSLDSRCSQLVVPDMDSILCSDSHSSAIKKIEKDVKVEVNDQTTENSNFLFSFDEGKQSGSDVLPHHQTKSMGSLSIIVPKSEAFNLDLSSNSPDCNKTAEGQPNLPGEVMASTGSVQKGSFESNHISEISSEAPMKLESASSNKSTPNVQKAVGFGKAIHPAKQQKLKVAASASEERDTTVSAKVSRQEGPCHPERGHSRVSNSSGPKSSHADRRIIRSFNSNHSSVNSKEQLSVSSSKVSTEIPSTSSATKFRSHSLAMQGSTSTNAVSMLSDEELALLLHQELNSSPRVPRVPRMRQATGMLSVTPSATSMLSKRSYSGCRDEVTLRLICPSLLDRQGFKKKNKEDSMKHSSRSDREGVSESRRVARTSESTANSDGFAKRDAKNRSPDTPNPSKPYVPGYSTEGMNGCAPSFEENSRASTSVQSPQTNVDVEGPTSRTLPGLINEIMNQGKSLTYEELCDAVRPHWHNLRKPNGDRYAYSSHFQAVLDCLRNRCEWAHLVDRVPKTNASKRRRKTDSDSPAAESEHEEVKSTGSLDLGDKNVGSSHREDFPKRKRNARKRRRPELRGRSSEKARKTGRYGGAISDDDYTACSHSSNEGTCHLSDEAGPETYTSCSEDTD</sequence>
<evidence type="ECO:0000256" key="6">
    <source>
        <dbReference type="SAM" id="MobiDB-lite"/>
    </source>
</evidence>
<dbReference type="InterPro" id="IPR019786">
    <property type="entry name" value="Zinc_finger_PHD-type_CS"/>
</dbReference>
<dbReference type="PANTHER" id="PTHR14571">
    <property type="entry name" value="HISTONE-LYSINE N-METHYLTRANSFERASE SET-26-RELATED"/>
    <property type="match status" value="1"/>
</dbReference>
<dbReference type="OrthoDB" id="79252at2759"/>
<gene>
    <name evidence="8" type="ORF">AXF42_Ash018999</name>
</gene>
<feature type="region of interest" description="Disordered" evidence="6">
    <location>
        <begin position="949"/>
        <end position="1062"/>
    </location>
</feature>
<feature type="compositionally biased region" description="Polar residues" evidence="6">
    <location>
        <begin position="528"/>
        <end position="541"/>
    </location>
</feature>
<keyword evidence="4" id="KW-0862">Zinc</keyword>
<feature type="compositionally biased region" description="Basic and acidic residues" evidence="6">
    <location>
        <begin position="1007"/>
        <end position="1017"/>
    </location>
</feature>
<dbReference type="STRING" id="1088818.A0A2I0AC14"/>
<accession>A0A2I0AC14</accession>
<evidence type="ECO:0000313" key="8">
    <source>
        <dbReference type="EMBL" id="PKA53091.1"/>
    </source>
</evidence>
<dbReference type="Pfam" id="PF24659">
    <property type="entry name" value="DUF7648"/>
    <property type="match status" value="1"/>
</dbReference>
<keyword evidence="3" id="KW-0863">Zinc-finger</keyword>
<feature type="compositionally biased region" description="Basic and acidic residues" evidence="6">
    <location>
        <begin position="820"/>
        <end position="829"/>
    </location>
</feature>
<feature type="compositionally biased region" description="Basic and acidic residues" evidence="6">
    <location>
        <begin position="785"/>
        <end position="806"/>
    </location>
</feature>
<dbReference type="AlphaFoldDB" id="A0A2I0AC14"/>
<feature type="compositionally biased region" description="Polar residues" evidence="6">
    <location>
        <begin position="659"/>
        <end position="680"/>
    </location>
</feature>
<dbReference type="GO" id="GO:0008270">
    <property type="term" value="F:zinc ion binding"/>
    <property type="evidence" value="ECO:0007669"/>
    <property type="project" value="UniProtKB-KW"/>
</dbReference>
<feature type="compositionally biased region" description="Basic and acidic residues" evidence="6">
    <location>
        <begin position="626"/>
        <end position="638"/>
    </location>
</feature>
<keyword evidence="5" id="KW-0539">Nucleus</keyword>